<keyword evidence="5 7" id="KW-1133">Transmembrane helix</keyword>
<feature type="transmembrane region" description="Helical" evidence="7">
    <location>
        <begin position="6"/>
        <end position="26"/>
    </location>
</feature>
<feature type="transmembrane region" description="Helical" evidence="7">
    <location>
        <begin position="46"/>
        <end position="67"/>
    </location>
</feature>
<proteinExistence type="inferred from homology"/>
<keyword evidence="6 7" id="KW-0472">Membrane</keyword>
<accession>A0A7C9JSL6</accession>
<comment type="subcellular location">
    <subcellularLocation>
        <location evidence="1">Cell membrane</location>
        <topology evidence="1">Multi-pass membrane protein</topology>
    </subcellularLocation>
</comment>
<evidence type="ECO:0000256" key="7">
    <source>
        <dbReference type="SAM" id="Phobius"/>
    </source>
</evidence>
<protein>
    <recommendedName>
        <fullName evidence="9">Polysulfide reductase</fullName>
    </recommendedName>
</protein>
<dbReference type="PANTHER" id="PTHR34856:SF2">
    <property type="entry name" value="PROTEIN NRFD"/>
    <property type="match status" value="1"/>
</dbReference>
<evidence type="ECO:0000256" key="2">
    <source>
        <dbReference type="ARBA" id="ARBA00008929"/>
    </source>
</evidence>
<dbReference type="EMBL" id="QWKH01000088">
    <property type="protein sequence ID" value="NBI35217.1"/>
    <property type="molecule type" value="Genomic_DNA"/>
</dbReference>
<dbReference type="Pfam" id="PF03916">
    <property type="entry name" value="NrfD"/>
    <property type="match status" value="1"/>
</dbReference>
<keyword evidence="3" id="KW-1003">Cell membrane</keyword>
<sequence length="289" mass="31404">MFGFSVTLYLFIAGMGAGLYIASCLVEREMERARPPRDMQLLHQKALIISLLLVCAGSAFLILDLTVPQKMYLVFKRPFGSVISFGAWLIALLTLMLAVRNGFWRIFATSRSPLIRFLKAATFLLACGVTLYTGFFLIGLKAISFWESLLVVALFAISSLSSGIACFSVLAAFSLRRSTTPPVVCKADQVDTFLLAAEIIVLGIFVVSQLFGDAASAASSSRLISGELAWAFWLMLVGIGLLFPFGLSVFGRANHKLSPLVVKGISACIGCFFLRYCIMEAGVRSFSLA</sequence>
<dbReference type="InterPro" id="IPR052049">
    <property type="entry name" value="Electron_transfer_protein"/>
</dbReference>
<dbReference type="PANTHER" id="PTHR34856">
    <property type="entry name" value="PROTEIN NRFD"/>
    <property type="match status" value="1"/>
</dbReference>
<comment type="similarity">
    <text evidence="2">Belongs to the NrfD family.</text>
</comment>
<dbReference type="GO" id="GO:0005886">
    <property type="term" value="C:plasma membrane"/>
    <property type="evidence" value="ECO:0007669"/>
    <property type="project" value="UniProtKB-SubCell"/>
</dbReference>
<evidence type="ECO:0000313" key="8">
    <source>
        <dbReference type="EMBL" id="NBI35217.1"/>
    </source>
</evidence>
<feature type="transmembrane region" description="Helical" evidence="7">
    <location>
        <begin position="193"/>
        <end position="211"/>
    </location>
</feature>
<organism evidence="8">
    <name type="scientific">Muribaculaceae bacterium Z82</name>
    <dbReference type="NCBI Taxonomy" id="2304548"/>
    <lineage>
        <taxon>Bacteria</taxon>
        <taxon>Pseudomonadati</taxon>
        <taxon>Bacteroidota</taxon>
        <taxon>Bacteroidia</taxon>
        <taxon>Bacteroidales</taxon>
        <taxon>Muribaculaceae</taxon>
    </lineage>
</organism>
<evidence type="ECO:0000256" key="3">
    <source>
        <dbReference type="ARBA" id="ARBA00022475"/>
    </source>
</evidence>
<feature type="transmembrane region" description="Helical" evidence="7">
    <location>
        <begin position="149"/>
        <end position="173"/>
    </location>
</feature>
<dbReference type="AlphaFoldDB" id="A0A7C9JSL6"/>
<evidence type="ECO:0000256" key="4">
    <source>
        <dbReference type="ARBA" id="ARBA00022692"/>
    </source>
</evidence>
<gene>
    <name evidence="8" type="ORF">D1639_09310</name>
</gene>
<feature type="transmembrane region" description="Helical" evidence="7">
    <location>
        <begin position="79"/>
        <end position="99"/>
    </location>
</feature>
<dbReference type="Gene3D" id="1.20.1630.10">
    <property type="entry name" value="Formate dehydrogenase/DMSO reductase domain"/>
    <property type="match status" value="1"/>
</dbReference>
<feature type="transmembrane region" description="Helical" evidence="7">
    <location>
        <begin position="231"/>
        <end position="250"/>
    </location>
</feature>
<comment type="caution">
    <text evidence="8">The sequence shown here is derived from an EMBL/GenBank/DDBJ whole genome shotgun (WGS) entry which is preliminary data.</text>
</comment>
<evidence type="ECO:0000256" key="1">
    <source>
        <dbReference type="ARBA" id="ARBA00004651"/>
    </source>
</evidence>
<evidence type="ECO:0008006" key="9">
    <source>
        <dbReference type="Google" id="ProtNLM"/>
    </source>
</evidence>
<name>A0A7C9JSL6_9BACT</name>
<dbReference type="InterPro" id="IPR005614">
    <property type="entry name" value="NrfD-like"/>
</dbReference>
<evidence type="ECO:0000256" key="5">
    <source>
        <dbReference type="ARBA" id="ARBA00022989"/>
    </source>
</evidence>
<reference evidence="8" key="1">
    <citation type="submission" date="2018-08" db="EMBL/GenBank/DDBJ databases">
        <title>Murine metabolic-syndrome-specific gut microbial biobank.</title>
        <authorList>
            <person name="Liu C."/>
        </authorList>
    </citation>
    <scope>NUCLEOTIDE SEQUENCE [LARGE SCALE GENOMIC DNA]</scope>
    <source>
        <strain evidence="8">Z82</strain>
    </source>
</reference>
<keyword evidence="4 7" id="KW-0812">Transmembrane</keyword>
<evidence type="ECO:0000256" key="6">
    <source>
        <dbReference type="ARBA" id="ARBA00023136"/>
    </source>
</evidence>
<feature type="transmembrane region" description="Helical" evidence="7">
    <location>
        <begin position="120"/>
        <end position="143"/>
    </location>
</feature>